<comment type="caution">
    <text evidence="2">The sequence shown here is derived from an EMBL/GenBank/DDBJ whole genome shotgun (WGS) entry which is preliminary data.</text>
</comment>
<proteinExistence type="predicted"/>
<accession>A0A1Y2EV95</accession>
<evidence type="ECO:0000256" key="1">
    <source>
        <dbReference type="SAM" id="MobiDB-lite"/>
    </source>
</evidence>
<reference evidence="2 3" key="1">
    <citation type="submission" date="2016-07" db="EMBL/GenBank/DDBJ databases">
        <title>Pervasive Adenine N6-methylation of Active Genes in Fungi.</title>
        <authorList>
            <consortium name="DOE Joint Genome Institute"/>
            <person name="Mondo S.J."/>
            <person name="Dannebaum R.O."/>
            <person name="Kuo R.C."/>
            <person name="Labutti K."/>
            <person name="Haridas S."/>
            <person name="Kuo A."/>
            <person name="Salamov A."/>
            <person name="Ahrendt S.R."/>
            <person name="Lipzen A."/>
            <person name="Sullivan W."/>
            <person name="Andreopoulos W.B."/>
            <person name="Clum A."/>
            <person name="Lindquist E."/>
            <person name="Daum C."/>
            <person name="Ramamoorthy G.K."/>
            <person name="Gryganskyi A."/>
            <person name="Culley D."/>
            <person name="Magnuson J.K."/>
            <person name="James T.Y."/>
            <person name="O'Malley M.A."/>
            <person name="Stajich J.E."/>
            <person name="Spatafora J.W."/>
            <person name="Visel A."/>
            <person name="Grigoriev I.V."/>
        </authorList>
    </citation>
    <scope>NUCLEOTIDE SEQUENCE [LARGE SCALE GENOMIC DNA]</scope>
    <source>
        <strain evidence="2 3">62-1032</strain>
    </source>
</reference>
<sequence>MYSGKRLQHSTSLAWLDLALFLLHGSRLRKGLLQHGILLVDERIAMLESEVVVLHQVVYSSPSGDGEESSDKGDQGGDLDTNLVLCEEGGGFWRRLRRGVLATTGDEGAGRGSRDDGTESRAVHVEYVEAN</sequence>
<organism evidence="2 3">
    <name type="scientific">Leucosporidium creatinivorum</name>
    <dbReference type="NCBI Taxonomy" id="106004"/>
    <lineage>
        <taxon>Eukaryota</taxon>
        <taxon>Fungi</taxon>
        <taxon>Dikarya</taxon>
        <taxon>Basidiomycota</taxon>
        <taxon>Pucciniomycotina</taxon>
        <taxon>Microbotryomycetes</taxon>
        <taxon>Leucosporidiales</taxon>
        <taxon>Leucosporidium</taxon>
    </lineage>
</organism>
<evidence type="ECO:0000313" key="3">
    <source>
        <dbReference type="Proteomes" id="UP000193467"/>
    </source>
</evidence>
<protein>
    <submittedName>
        <fullName evidence="2">Uncharacterized protein</fullName>
    </submittedName>
</protein>
<dbReference type="EMBL" id="MCGR01000039">
    <property type="protein sequence ID" value="ORY75066.1"/>
    <property type="molecule type" value="Genomic_DNA"/>
</dbReference>
<dbReference type="InParanoid" id="A0A1Y2EV95"/>
<name>A0A1Y2EV95_9BASI</name>
<dbReference type="Proteomes" id="UP000193467">
    <property type="component" value="Unassembled WGS sequence"/>
</dbReference>
<dbReference type="AlphaFoldDB" id="A0A1Y2EV95"/>
<keyword evidence="3" id="KW-1185">Reference proteome</keyword>
<gene>
    <name evidence="2" type="ORF">BCR35DRAFT_306506</name>
</gene>
<feature type="region of interest" description="Disordered" evidence="1">
    <location>
        <begin position="61"/>
        <end position="81"/>
    </location>
</feature>
<evidence type="ECO:0000313" key="2">
    <source>
        <dbReference type="EMBL" id="ORY75066.1"/>
    </source>
</evidence>